<proteinExistence type="predicted"/>
<sequence length="147" mass="17089">MSLIQYHLPVERNGRALQPMSPTSYSSSIELTWFIMNLENISLLPCESSSVGMAIQVQLPALLSNLLAKASKYNSAVVIKNRHLLNFYAKCFRGKKAVEAEHLRVREHFFMTYGKHCQNVDRHSFGLDSDFLRQLFFFFNPQKRYMH</sequence>
<keyword evidence="2" id="KW-1185">Reference proteome</keyword>
<protein>
    <submittedName>
        <fullName evidence="1">E3 ubiquitin-protein ligase UPL6</fullName>
    </submittedName>
</protein>
<name>A0ACC0IR53_9ERIC</name>
<dbReference type="EMBL" id="CM045760">
    <property type="protein sequence ID" value="KAI8027583.1"/>
    <property type="molecule type" value="Genomic_DNA"/>
</dbReference>
<organism evidence="1 2">
    <name type="scientific">Camellia lanceoleosa</name>
    <dbReference type="NCBI Taxonomy" id="1840588"/>
    <lineage>
        <taxon>Eukaryota</taxon>
        <taxon>Viridiplantae</taxon>
        <taxon>Streptophyta</taxon>
        <taxon>Embryophyta</taxon>
        <taxon>Tracheophyta</taxon>
        <taxon>Spermatophyta</taxon>
        <taxon>Magnoliopsida</taxon>
        <taxon>eudicotyledons</taxon>
        <taxon>Gunneridae</taxon>
        <taxon>Pentapetalae</taxon>
        <taxon>asterids</taxon>
        <taxon>Ericales</taxon>
        <taxon>Theaceae</taxon>
        <taxon>Camellia</taxon>
    </lineage>
</organism>
<dbReference type="Proteomes" id="UP001060215">
    <property type="component" value="Chromosome 3"/>
</dbReference>
<evidence type="ECO:0000313" key="2">
    <source>
        <dbReference type="Proteomes" id="UP001060215"/>
    </source>
</evidence>
<comment type="caution">
    <text evidence="1">The sequence shown here is derived from an EMBL/GenBank/DDBJ whole genome shotgun (WGS) entry which is preliminary data.</text>
</comment>
<reference evidence="1 2" key="1">
    <citation type="journal article" date="2022" name="Plant J.">
        <title>Chromosome-level genome of Camellia lanceoleosa provides a valuable resource for understanding genome evolution and self-incompatibility.</title>
        <authorList>
            <person name="Gong W."/>
            <person name="Xiao S."/>
            <person name="Wang L."/>
            <person name="Liao Z."/>
            <person name="Chang Y."/>
            <person name="Mo W."/>
            <person name="Hu G."/>
            <person name="Li W."/>
            <person name="Zhao G."/>
            <person name="Zhu H."/>
            <person name="Hu X."/>
            <person name="Ji K."/>
            <person name="Xiang X."/>
            <person name="Song Q."/>
            <person name="Yuan D."/>
            <person name="Jin S."/>
            <person name="Zhang L."/>
        </authorList>
    </citation>
    <scope>NUCLEOTIDE SEQUENCE [LARGE SCALE GENOMIC DNA]</scope>
    <source>
        <strain evidence="1">SQ_2022a</strain>
    </source>
</reference>
<gene>
    <name evidence="1" type="ORF">LOK49_LG02G01011</name>
</gene>
<evidence type="ECO:0000313" key="1">
    <source>
        <dbReference type="EMBL" id="KAI8027583.1"/>
    </source>
</evidence>
<accession>A0ACC0IR53</accession>